<dbReference type="AlphaFoldDB" id="A0AAN9FU70"/>
<organism evidence="2 3">
    <name type="scientific">Crotalaria pallida</name>
    <name type="common">Smooth rattlebox</name>
    <name type="synonym">Crotalaria striata</name>
    <dbReference type="NCBI Taxonomy" id="3830"/>
    <lineage>
        <taxon>Eukaryota</taxon>
        <taxon>Viridiplantae</taxon>
        <taxon>Streptophyta</taxon>
        <taxon>Embryophyta</taxon>
        <taxon>Tracheophyta</taxon>
        <taxon>Spermatophyta</taxon>
        <taxon>Magnoliopsida</taxon>
        <taxon>eudicotyledons</taxon>
        <taxon>Gunneridae</taxon>
        <taxon>Pentapetalae</taxon>
        <taxon>rosids</taxon>
        <taxon>fabids</taxon>
        <taxon>Fabales</taxon>
        <taxon>Fabaceae</taxon>
        <taxon>Papilionoideae</taxon>
        <taxon>50 kb inversion clade</taxon>
        <taxon>genistoids sensu lato</taxon>
        <taxon>core genistoids</taxon>
        <taxon>Crotalarieae</taxon>
        <taxon>Crotalaria</taxon>
    </lineage>
</organism>
<gene>
    <name evidence="2" type="ORF">RIF29_09089</name>
</gene>
<feature type="compositionally biased region" description="Polar residues" evidence="1">
    <location>
        <begin position="53"/>
        <end position="65"/>
    </location>
</feature>
<evidence type="ECO:0000256" key="1">
    <source>
        <dbReference type="SAM" id="MobiDB-lite"/>
    </source>
</evidence>
<evidence type="ECO:0000313" key="2">
    <source>
        <dbReference type="EMBL" id="KAK7281266.1"/>
    </source>
</evidence>
<protein>
    <submittedName>
        <fullName evidence="2">Uncharacterized protein</fullName>
    </submittedName>
</protein>
<evidence type="ECO:0000313" key="3">
    <source>
        <dbReference type="Proteomes" id="UP001372338"/>
    </source>
</evidence>
<dbReference type="EMBL" id="JAYWIO010000002">
    <property type="protein sequence ID" value="KAK7281266.1"/>
    <property type="molecule type" value="Genomic_DNA"/>
</dbReference>
<reference evidence="2 3" key="1">
    <citation type="submission" date="2024-01" db="EMBL/GenBank/DDBJ databases">
        <title>The genomes of 5 underutilized Papilionoideae crops provide insights into root nodulation and disease resistanc.</title>
        <authorList>
            <person name="Yuan L."/>
        </authorList>
    </citation>
    <scope>NUCLEOTIDE SEQUENCE [LARGE SCALE GENOMIC DNA]</scope>
    <source>
        <strain evidence="2">ZHUSHIDOU_FW_LH</strain>
        <tissue evidence="2">Leaf</tissue>
    </source>
</reference>
<dbReference type="Proteomes" id="UP001372338">
    <property type="component" value="Unassembled WGS sequence"/>
</dbReference>
<name>A0AAN9FU70_CROPI</name>
<accession>A0AAN9FU70</accession>
<keyword evidence="3" id="KW-1185">Reference proteome</keyword>
<comment type="caution">
    <text evidence="2">The sequence shown here is derived from an EMBL/GenBank/DDBJ whole genome shotgun (WGS) entry which is preliminary data.</text>
</comment>
<feature type="region of interest" description="Disordered" evidence="1">
    <location>
        <begin position="50"/>
        <end position="96"/>
    </location>
</feature>
<sequence length="119" mass="13246">MYASHFVSRVSYCHTAMVVGLDGYGLKGETVEEEKEEGEEEEDGVVGEVVQPGSRQPNLTQIQTTVPPPVAAHCSIDDPRRERERKRSRPSSMEVAMAGRKLRRVWLAVSGCCSSARRR</sequence>
<proteinExistence type="predicted"/>